<dbReference type="Pfam" id="PF12146">
    <property type="entry name" value="Hydrolase_4"/>
    <property type="match status" value="1"/>
</dbReference>
<gene>
    <name evidence="3" type="ORF">CYPRO_2837</name>
</gene>
<evidence type="ECO:0000259" key="2">
    <source>
        <dbReference type="Pfam" id="PF12146"/>
    </source>
</evidence>
<name>A0A345UNM3_9BACT</name>
<dbReference type="OrthoDB" id="9801217at2"/>
<dbReference type="SUPFAM" id="SSF53474">
    <property type="entry name" value="alpha/beta-Hydrolases"/>
    <property type="match status" value="1"/>
</dbReference>
<feature type="chain" id="PRO_5016732022" evidence="1">
    <location>
        <begin position="27"/>
        <end position="348"/>
    </location>
</feature>
<dbReference type="InterPro" id="IPR029058">
    <property type="entry name" value="AB_hydrolase_fold"/>
</dbReference>
<keyword evidence="3" id="KW-0378">Hydrolase</keyword>
<dbReference type="Gene3D" id="3.40.50.1820">
    <property type="entry name" value="alpha/beta hydrolase"/>
    <property type="match status" value="1"/>
</dbReference>
<sequence length="348" mass="39119">MNSRILKLMFITAGLSVIITHSAVQAASPEDGWVTDVLGAPFEQRTFEMDPDYEGEVFITLVRSLVNPEEAAARAVLYVHGFNDYFFQTEMAGRFNAEGIDFYAVDLRKYGRSWRSHQKITNVRDLAEYYADLDKALDYIRGAGAGHIILKGHSTGGLTTTLYAADRYGEGMFEALLLNSPFYDFNAGFFMRRVVIPFISWRGKSNPDKLTPEGAPGFYGASIYAGEEGEWDFDTAWKGSGVRINYGWIRAIRLGHKRVGRGLRLDVPVLVMHSDKTVPENEMNEILFTGDAVLNVAHIKAGARNLQTPDLQLAEIENGMHDLILSRESVRNEAYRVMMEWSRALKPD</sequence>
<feature type="signal peptide" evidence="1">
    <location>
        <begin position="1"/>
        <end position="26"/>
    </location>
</feature>
<dbReference type="KEGG" id="cprv:CYPRO_2837"/>
<accession>A0A345UNM3</accession>
<dbReference type="GO" id="GO:0016787">
    <property type="term" value="F:hydrolase activity"/>
    <property type="evidence" value="ECO:0007669"/>
    <property type="project" value="UniProtKB-KW"/>
</dbReference>
<dbReference type="InterPro" id="IPR022742">
    <property type="entry name" value="Hydrolase_4"/>
</dbReference>
<keyword evidence="4" id="KW-1185">Reference proteome</keyword>
<evidence type="ECO:0000313" key="4">
    <source>
        <dbReference type="Proteomes" id="UP000254808"/>
    </source>
</evidence>
<proteinExistence type="predicted"/>
<dbReference type="EMBL" id="CP027806">
    <property type="protein sequence ID" value="AXJ02075.1"/>
    <property type="molecule type" value="Genomic_DNA"/>
</dbReference>
<organism evidence="3 4">
    <name type="scientific">Cyclonatronum proteinivorum</name>
    <dbReference type="NCBI Taxonomy" id="1457365"/>
    <lineage>
        <taxon>Bacteria</taxon>
        <taxon>Pseudomonadati</taxon>
        <taxon>Balneolota</taxon>
        <taxon>Balneolia</taxon>
        <taxon>Balneolales</taxon>
        <taxon>Cyclonatronaceae</taxon>
        <taxon>Cyclonatronum</taxon>
    </lineage>
</organism>
<dbReference type="RefSeq" id="WP_114985208.1">
    <property type="nucleotide sequence ID" value="NZ_CP027806.1"/>
</dbReference>
<feature type="domain" description="Serine aminopeptidase S33" evidence="2">
    <location>
        <begin position="73"/>
        <end position="324"/>
    </location>
</feature>
<dbReference type="AlphaFoldDB" id="A0A345UNM3"/>
<evidence type="ECO:0000256" key="1">
    <source>
        <dbReference type="SAM" id="SignalP"/>
    </source>
</evidence>
<dbReference type="Proteomes" id="UP000254808">
    <property type="component" value="Chromosome"/>
</dbReference>
<keyword evidence="1" id="KW-0732">Signal</keyword>
<evidence type="ECO:0000313" key="3">
    <source>
        <dbReference type="EMBL" id="AXJ02075.1"/>
    </source>
</evidence>
<reference evidence="3 4" key="1">
    <citation type="submission" date="2018-03" db="EMBL/GenBank/DDBJ databases">
        <title>Phenotypic and genomic properties of Cyclonatronum proteinivorum gen. nov., sp. nov., a haloalkaliphilic bacteroidete from soda lakes possessing Na+-translocating rhodopsin.</title>
        <authorList>
            <person name="Toshchakov S.V."/>
            <person name="Korzhenkov A."/>
            <person name="Samarov N.I."/>
            <person name="Kublanov I.V."/>
            <person name="Muntyan M.S."/>
            <person name="Sorokin D.Y."/>
        </authorList>
    </citation>
    <scope>NUCLEOTIDE SEQUENCE [LARGE SCALE GENOMIC DNA]</scope>
    <source>
        <strain evidence="3 4">Omega</strain>
    </source>
</reference>
<protein>
    <submittedName>
        <fullName evidence="3">Lysophospholipase, alpha-beta hydrolase superfamily</fullName>
    </submittedName>
</protein>